<dbReference type="Proteomes" id="UP001596333">
    <property type="component" value="Unassembled WGS sequence"/>
</dbReference>
<protein>
    <recommendedName>
        <fullName evidence="1">DUF7130 domain-containing protein</fullName>
    </recommendedName>
</protein>
<accession>A0ABD5UND4</accession>
<evidence type="ECO:0000313" key="2">
    <source>
        <dbReference type="EMBL" id="MFC6889339.1"/>
    </source>
</evidence>
<organism evidence="2 3">
    <name type="scientific">Halorubrum trueperi</name>
    <dbReference type="NCBI Taxonomy" id="2004704"/>
    <lineage>
        <taxon>Archaea</taxon>
        <taxon>Methanobacteriati</taxon>
        <taxon>Methanobacteriota</taxon>
        <taxon>Stenosarchaea group</taxon>
        <taxon>Halobacteria</taxon>
        <taxon>Halobacteriales</taxon>
        <taxon>Haloferacaceae</taxon>
        <taxon>Halorubrum</taxon>
    </lineage>
</organism>
<dbReference type="EMBL" id="JBHSXI010000011">
    <property type="protein sequence ID" value="MFC6889339.1"/>
    <property type="molecule type" value="Genomic_DNA"/>
</dbReference>
<reference evidence="2 3" key="1">
    <citation type="journal article" date="2019" name="Int. J. Syst. Evol. Microbiol.">
        <title>The Global Catalogue of Microorganisms (GCM) 10K type strain sequencing project: providing services to taxonomists for standard genome sequencing and annotation.</title>
        <authorList>
            <consortium name="The Broad Institute Genomics Platform"/>
            <consortium name="The Broad Institute Genome Sequencing Center for Infectious Disease"/>
            <person name="Wu L."/>
            <person name="Ma J."/>
        </authorList>
    </citation>
    <scope>NUCLEOTIDE SEQUENCE [LARGE SCALE GENOMIC DNA]</scope>
    <source>
        <strain evidence="2 3">Y73</strain>
    </source>
</reference>
<evidence type="ECO:0000313" key="3">
    <source>
        <dbReference type="Proteomes" id="UP001596333"/>
    </source>
</evidence>
<sequence length="99" mass="10771">MDDQIEVRSVSVEPGELVYDSDRQVVGRVSGVTDTGFEAEAIPPDESEVEEVPGQEFGEGYLMWRCAECGEMGELEEGLPESCPNCTAPREAISAVEED</sequence>
<gene>
    <name evidence="2" type="ORF">ACFQEY_09985</name>
</gene>
<feature type="domain" description="DUF7130" evidence="1">
    <location>
        <begin position="14"/>
        <end position="99"/>
    </location>
</feature>
<dbReference type="Gene3D" id="2.20.28.10">
    <property type="match status" value="1"/>
</dbReference>
<evidence type="ECO:0000259" key="1">
    <source>
        <dbReference type="Pfam" id="PF23458"/>
    </source>
</evidence>
<dbReference type="Pfam" id="PF23458">
    <property type="entry name" value="DUF7130"/>
    <property type="match status" value="1"/>
</dbReference>
<dbReference type="InterPro" id="IPR055554">
    <property type="entry name" value="DUF7130"/>
</dbReference>
<dbReference type="AlphaFoldDB" id="A0ABD5UND4"/>
<keyword evidence="3" id="KW-1185">Reference proteome</keyword>
<dbReference type="SUPFAM" id="SSF57802">
    <property type="entry name" value="Rubredoxin-like"/>
    <property type="match status" value="1"/>
</dbReference>
<name>A0ABD5UND4_9EURY</name>
<proteinExistence type="predicted"/>
<dbReference type="RefSeq" id="WP_379768005.1">
    <property type="nucleotide sequence ID" value="NZ_JBHSXI010000011.1"/>
</dbReference>
<comment type="caution">
    <text evidence="2">The sequence shown here is derived from an EMBL/GenBank/DDBJ whole genome shotgun (WGS) entry which is preliminary data.</text>
</comment>